<keyword evidence="3" id="KW-1185">Reference proteome</keyword>
<reference evidence="2 3" key="1">
    <citation type="journal article" date="2024" name="ISME J.">
        <title>Tailless and filamentous prophages are predominant in marine Vibrio.</title>
        <authorList>
            <person name="Steensen K."/>
            <person name="Seneca J."/>
            <person name="Bartlau N."/>
            <person name="Yu X.A."/>
            <person name="Hussain F.A."/>
            <person name="Polz M.F."/>
        </authorList>
    </citation>
    <scope>NUCLEOTIDE SEQUENCE [LARGE SCALE GENOMIC DNA]</scope>
    <source>
        <strain evidence="2 3">10N.222.51.A1</strain>
    </source>
</reference>
<proteinExistence type="predicted"/>
<accession>A0ABV4NDR6</accession>
<dbReference type="Proteomes" id="UP001570417">
    <property type="component" value="Unassembled WGS sequence"/>
</dbReference>
<comment type="caution">
    <text evidence="2">The sequence shown here is derived from an EMBL/GenBank/DDBJ whole genome shotgun (WGS) entry which is preliminary data.</text>
</comment>
<dbReference type="EMBL" id="JBFRUW010000049">
    <property type="protein sequence ID" value="MFA0569307.1"/>
    <property type="molecule type" value="Genomic_DNA"/>
</dbReference>
<evidence type="ECO:0000256" key="1">
    <source>
        <dbReference type="SAM" id="SignalP"/>
    </source>
</evidence>
<evidence type="ECO:0000313" key="2">
    <source>
        <dbReference type="EMBL" id="MFA0569307.1"/>
    </source>
</evidence>
<sequence>MMKKILVSLSLFAALIAGTATAEVNGEDFNEFPKQDAAHCFGWAAGLDKDQDYARFIVELSKGRSESVKNDPFIMEEFGTAMGYSEAMVEFAGQAKADEKYTQVCEPIKTKYGF</sequence>
<evidence type="ECO:0000313" key="3">
    <source>
        <dbReference type="Proteomes" id="UP001570417"/>
    </source>
</evidence>
<gene>
    <name evidence="2" type="ORF">AB4566_13620</name>
</gene>
<name>A0ABV4NDR6_9VIBR</name>
<organism evidence="2 3">
    <name type="scientific">Vibrio gallaecicus</name>
    <dbReference type="NCBI Taxonomy" id="552386"/>
    <lineage>
        <taxon>Bacteria</taxon>
        <taxon>Pseudomonadati</taxon>
        <taxon>Pseudomonadota</taxon>
        <taxon>Gammaproteobacteria</taxon>
        <taxon>Vibrionales</taxon>
        <taxon>Vibrionaceae</taxon>
        <taxon>Vibrio</taxon>
    </lineage>
</organism>
<feature type="chain" id="PRO_5047340930" evidence="1">
    <location>
        <begin position="23"/>
        <end position="114"/>
    </location>
</feature>
<protein>
    <submittedName>
        <fullName evidence="2">Uncharacterized protein</fullName>
    </submittedName>
</protein>
<feature type="signal peptide" evidence="1">
    <location>
        <begin position="1"/>
        <end position="22"/>
    </location>
</feature>
<dbReference type="RefSeq" id="WP_240701785.1">
    <property type="nucleotide sequence ID" value="NZ_AP025491.1"/>
</dbReference>
<keyword evidence="1" id="KW-0732">Signal</keyword>